<keyword evidence="10" id="KW-1185">Reference proteome</keyword>
<name>Q2J9B6_FRACC</name>
<feature type="transmembrane region" description="Helical" evidence="7">
    <location>
        <begin position="281"/>
        <end position="307"/>
    </location>
</feature>
<dbReference type="OrthoDB" id="9809425at2"/>
<reference evidence="9 10" key="1">
    <citation type="journal article" date="2007" name="Genome Res.">
        <title>Genome characteristics of facultatively symbiotic Frankia sp. strains reflect host range and host plant biogeography.</title>
        <authorList>
            <person name="Normand P."/>
            <person name="Lapierre P."/>
            <person name="Tisa L.S."/>
            <person name="Gogarten J.P."/>
            <person name="Alloisio N."/>
            <person name="Bagnarol E."/>
            <person name="Bassi C.A."/>
            <person name="Berry A.M."/>
            <person name="Bickhart D.M."/>
            <person name="Choisne N."/>
            <person name="Couloux A."/>
            <person name="Cournoyer B."/>
            <person name="Cruveiller S."/>
            <person name="Daubin V."/>
            <person name="Demange N."/>
            <person name="Francino M.P."/>
            <person name="Goltsman E."/>
            <person name="Huang Y."/>
            <person name="Kopp O.R."/>
            <person name="Labarre L."/>
            <person name="Lapidus A."/>
            <person name="Lavire C."/>
            <person name="Marechal J."/>
            <person name="Martinez M."/>
            <person name="Mastronunzio J.E."/>
            <person name="Mullin B.C."/>
            <person name="Niemann J."/>
            <person name="Pujic P."/>
            <person name="Rawnsley T."/>
            <person name="Rouy Z."/>
            <person name="Schenowitz C."/>
            <person name="Sellstedt A."/>
            <person name="Tavares F."/>
            <person name="Tomkins J.P."/>
            <person name="Vallenet D."/>
            <person name="Valverde C."/>
            <person name="Wall L.G."/>
            <person name="Wang Y."/>
            <person name="Medigue C."/>
            <person name="Benson D.R."/>
        </authorList>
    </citation>
    <scope>NUCLEOTIDE SEQUENCE [LARGE SCALE GENOMIC DNA]</scope>
    <source>
        <strain evidence="10">DSM 45818 / CECT 9043 / CcI3</strain>
    </source>
</reference>
<dbReference type="PANTHER" id="PTHR43163:SF6">
    <property type="entry name" value="DIPEPTIDE TRANSPORT SYSTEM PERMEASE PROTEIN DPPB-RELATED"/>
    <property type="match status" value="1"/>
</dbReference>
<feature type="transmembrane region" description="Helical" evidence="7">
    <location>
        <begin position="12"/>
        <end position="33"/>
    </location>
</feature>
<dbReference type="Proteomes" id="UP000001937">
    <property type="component" value="Chromosome"/>
</dbReference>
<evidence type="ECO:0000313" key="10">
    <source>
        <dbReference type="Proteomes" id="UP000001937"/>
    </source>
</evidence>
<dbReference type="InterPro" id="IPR035906">
    <property type="entry name" value="MetI-like_sf"/>
</dbReference>
<dbReference type="AlphaFoldDB" id="Q2J9B6"/>
<feature type="transmembrane region" description="Helical" evidence="7">
    <location>
        <begin position="181"/>
        <end position="200"/>
    </location>
</feature>
<dbReference type="Gene3D" id="1.10.3720.10">
    <property type="entry name" value="MetI-like"/>
    <property type="match status" value="1"/>
</dbReference>
<evidence type="ECO:0000313" key="9">
    <source>
        <dbReference type="EMBL" id="ABD12126.1"/>
    </source>
</evidence>
<evidence type="ECO:0000256" key="2">
    <source>
        <dbReference type="ARBA" id="ARBA00022448"/>
    </source>
</evidence>
<feature type="transmembrane region" description="Helical" evidence="7">
    <location>
        <begin position="104"/>
        <end position="124"/>
    </location>
</feature>
<accession>Q2J9B6</accession>
<evidence type="ECO:0000256" key="5">
    <source>
        <dbReference type="ARBA" id="ARBA00022989"/>
    </source>
</evidence>
<dbReference type="GO" id="GO:0005886">
    <property type="term" value="C:plasma membrane"/>
    <property type="evidence" value="ECO:0007669"/>
    <property type="project" value="UniProtKB-SubCell"/>
</dbReference>
<feature type="transmembrane region" description="Helical" evidence="7">
    <location>
        <begin position="239"/>
        <end position="261"/>
    </location>
</feature>
<dbReference type="HOGENOM" id="CLU_036879_0_2_11"/>
<dbReference type="GO" id="GO:0071916">
    <property type="term" value="F:dipeptide transmembrane transporter activity"/>
    <property type="evidence" value="ECO:0007669"/>
    <property type="project" value="TreeGrafter"/>
</dbReference>
<keyword evidence="3" id="KW-1003">Cell membrane</keyword>
<proteinExistence type="inferred from homology"/>
<dbReference type="PROSITE" id="PS50928">
    <property type="entry name" value="ABC_TM1"/>
    <property type="match status" value="1"/>
</dbReference>
<evidence type="ECO:0000256" key="3">
    <source>
        <dbReference type="ARBA" id="ARBA00022475"/>
    </source>
</evidence>
<keyword evidence="4 7" id="KW-0812">Transmembrane</keyword>
<gene>
    <name evidence="9" type="ordered locus">Francci3_2766</name>
</gene>
<dbReference type="EMBL" id="CP000249">
    <property type="protein sequence ID" value="ABD12126.1"/>
    <property type="molecule type" value="Genomic_DNA"/>
</dbReference>
<dbReference type="Pfam" id="PF00528">
    <property type="entry name" value="BPD_transp_1"/>
    <property type="match status" value="1"/>
</dbReference>
<evidence type="ECO:0000256" key="7">
    <source>
        <dbReference type="RuleBase" id="RU363032"/>
    </source>
</evidence>
<dbReference type="RefSeq" id="WP_011437156.1">
    <property type="nucleotide sequence ID" value="NC_007777.1"/>
</dbReference>
<comment type="similarity">
    <text evidence="7">Belongs to the binding-protein-dependent transport system permease family.</text>
</comment>
<sequence length="330" mass="34158">MRAVARFLLRRLVVGAGVLWGAATLAFVTLHVVPGDPVDTLIGPTFGISPQLREQINETYGFQSPLVVQYGTWLRRLVTGHLGTSYQLQRPVVEVLSGQVWPTVQLALTASALAALLAVGLAVSTAGRGGTTHRLGRMLATSAELLVVSSPTFWIGILLITLFSAHLGWFPSAGATGPSGLVLPASALALPIAGVLAQVLREGLDAALEAPFVVSVRARGIGAVGVLTRHALRHAALPLVTLLGWAVGSLLGGAVVTEAVFARPGIGRVTLVAISAKDIPVVTAVVLLSAAVFVVVNSVVDLLYLLIDPRLRDDGSGAGRATAVDLAVSR</sequence>
<protein>
    <submittedName>
        <fullName evidence="9">Binding-protein-dependent transport systems inner membrane component</fullName>
    </submittedName>
</protein>
<dbReference type="PhylomeDB" id="Q2J9B6"/>
<evidence type="ECO:0000256" key="1">
    <source>
        <dbReference type="ARBA" id="ARBA00004651"/>
    </source>
</evidence>
<dbReference type="SUPFAM" id="SSF161098">
    <property type="entry name" value="MetI-like"/>
    <property type="match status" value="1"/>
</dbReference>
<dbReference type="eggNOG" id="COG0601">
    <property type="taxonomic scope" value="Bacteria"/>
</dbReference>
<dbReference type="Pfam" id="PF19300">
    <property type="entry name" value="BPD_transp_1_N"/>
    <property type="match status" value="1"/>
</dbReference>
<comment type="subcellular location">
    <subcellularLocation>
        <location evidence="1 7">Cell membrane</location>
        <topology evidence="1 7">Multi-pass membrane protein</topology>
    </subcellularLocation>
</comment>
<feature type="transmembrane region" description="Helical" evidence="7">
    <location>
        <begin position="145"/>
        <end position="169"/>
    </location>
</feature>
<dbReference type="STRING" id="106370.Francci3_2766"/>
<evidence type="ECO:0000256" key="6">
    <source>
        <dbReference type="ARBA" id="ARBA00023136"/>
    </source>
</evidence>
<dbReference type="PANTHER" id="PTHR43163">
    <property type="entry name" value="DIPEPTIDE TRANSPORT SYSTEM PERMEASE PROTEIN DPPB-RELATED"/>
    <property type="match status" value="1"/>
</dbReference>
<evidence type="ECO:0000256" key="4">
    <source>
        <dbReference type="ARBA" id="ARBA00022692"/>
    </source>
</evidence>
<dbReference type="InterPro" id="IPR045621">
    <property type="entry name" value="BPD_transp_1_N"/>
</dbReference>
<dbReference type="KEGG" id="fra:Francci3_2766"/>
<evidence type="ECO:0000259" key="8">
    <source>
        <dbReference type="PROSITE" id="PS50928"/>
    </source>
</evidence>
<organism evidence="9 10">
    <name type="scientific">Frankia casuarinae (strain DSM 45818 / CECT 9043 / HFP020203 / CcI3)</name>
    <dbReference type="NCBI Taxonomy" id="106370"/>
    <lineage>
        <taxon>Bacteria</taxon>
        <taxon>Bacillati</taxon>
        <taxon>Actinomycetota</taxon>
        <taxon>Actinomycetes</taxon>
        <taxon>Frankiales</taxon>
        <taxon>Frankiaceae</taxon>
        <taxon>Frankia</taxon>
    </lineage>
</organism>
<keyword evidence="2 7" id="KW-0813">Transport</keyword>
<keyword evidence="6 7" id="KW-0472">Membrane</keyword>
<keyword evidence="5 7" id="KW-1133">Transmembrane helix</keyword>
<feature type="domain" description="ABC transmembrane type-1" evidence="8">
    <location>
        <begin position="100"/>
        <end position="304"/>
    </location>
</feature>
<dbReference type="InterPro" id="IPR000515">
    <property type="entry name" value="MetI-like"/>
</dbReference>